<organism evidence="2 3">
    <name type="scientific">Flavobacterium columnare</name>
    <dbReference type="NCBI Taxonomy" id="996"/>
    <lineage>
        <taxon>Bacteria</taxon>
        <taxon>Pseudomonadati</taxon>
        <taxon>Bacteroidota</taxon>
        <taxon>Flavobacteriia</taxon>
        <taxon>Flavobacteriales</taxon>
        <taxon>Flavobacteriaceae</taxon>
        <taxon>Flavobacterium</taxon>
    </lineage>
</organism>
<name>A0A437UE81_9FLAO</name>
<dbReference type="Pfam" id="PF13449">
    <property type="entry name" value="Phytase-like"/>
    <property type="match status" value="1"/>
</dbReference>
<evidence type="ECO:0000313" key="3">
    <source>
        <dbReference type="Proteomes" id="UP000288951"/>
    </source>
</evidence>
<dbReference type="EMBL" id="RQSM01000001">
    <property type="protein sequence ID" value="RVU91946.1"/>
    <property type="molecule type" value="Genomic_DNA"/>
</dbReference>
<dbReference type="Proteomes" id="UP000288951">
    <property type="component" value="Unassembled WGS sequence"/>
</dbReference>
<dbReference type="AlphaFoldDB" id="A0A437UE81"/>
<protein>
    <submittedName>
        <fullName evidence="2">Esterase-like activity of phytase family protein</fullName>
    </submittedName>
</protein>
<keyword evidence="3" id="KW-1185">Reference proteome</keyword>
<reference evidence="2" key="1">
    <citation type="submission" date="2018-12" db="EMBL/GenBank/DDBJ databases">
        <title>Draft genome sequence of Flaovobacterium columnare ARS1 isolated from channel catfish in Alabama.</title>
        <authorList>
            <person name="Cai W."/>
            <person name="Arias C."/>
        </authorList>
    </citation>
    <scope>NUCLEOTIDE SEQUENCE [LARGE SCALE GENOMIC DNA]</scope>
    <source>
        <strain evidence="2">ARS1</strain>
    </source>
</reference>
<comment type="caution">
    <text evidence="2">The sequence shown here is derived from an EMBL/GenBank/DDBJ whole genome shotgun (WGS) entry which is preliminary data.</text>
</comment>
<proteinExistence type="predicted"/>
<sequence length="403" mass="46480">MYKKKNHLFLTDSIVPLSTLSNKPTNLYNMLFSKKHMMMGISFSIFLLTSCSKVEDEQAIQTTVKENISNESKVKLKFLDEYIYPLNENFKNLPIGGLSGIDYDFENDLYYIVSDDPNNPRYYTANIDIKNNKINKPIFTDMFVFDKKAPFYSSTFLDLESILYLNNQIIISSEGNIYGHQKPSIFSSDKKGNFLSEFTVPNIFLQETRNNGSFESLTKSFDKQGIWSANELPLKTDGSEPDFPQTNSPVRFTYYDQNTRQATKEFIYELSALTQPRINGNDMNGVSDILEYKKDHFLVIERAFQNENIVKIFDASITTNSTNPFGTKSLKSEKYIPMKKELVLDFNDIKKFLKQTKIDNIEGITFGKNLPNGNRTIIVISDDNFQQFGPQLNQFILFELIEK</sequence>
<evidence type="ECO:0000259" key="1">
    <source>
        <dbReference type="Pfam" id="PF13449"/>
    </source>
</evidence>
<gene>
    <name evidence="2" type="ORF">EH230_00130</name>
</gene>
<accession>A0A437UE81</accession>
<feature type="domain" description="Phytase-like" evidence="1">
    <location>
        <begin position="94"/>
        <end position="385"/>
    </location>
</feature>
<evidence type="ECO:0000313" key="2">
    <source>
        <dbReference type="EMBL" id="RVU91946.1"/>
    </source>
</evidence>
<dbReference type="OrthoDB" id="9798539at2"/>
<dbReference type="InterPro" id="IPR027372">
    <property type="entry name" value="Phytase-like_dom"/>
</dbReference>